<keyword evidence="2" id="KW-1133">Transmembrane helix</keyword>
<protein>
    <recommendedName>
        <fullName evidence="5">Large membrane protein</fullName>
    </recommendedName>
</protein>
<feature type="compositionally biased region" description="Gly residues" evidence="1">
    <location>
        <begin position="209"/>
        <end position="221"/>
    </location>
</feature>
<dbReference type="RefSeq" id="WP_359790227.1">
    <property type="nucleotide sequence ID" value="NZ_JBEYBN010000029.1"/>
</dbReference>
<feature type="compositionally biased region" description="Low complexity" evidence="1">
    <location>
        <begin position="22"/>
        <end position="52"/>
    </location>
</feature>
<comment type="caution">
    <text evidence="3">The sequence shown here is derived from an EMBL/GenBank/DDBJ whole genome shotgun (WGS) entry which is preliminary data.</text>
</comment>
<feature type="compositionally biased region" description="Basic and acidic residues" evidence="1">
    <location>
        <begin position="1"/>
        <end position="13"/>
    </location>
</feature>
<feature type="region of interest" description="Disordered" evidence="1">
    <location>
        <begin position="625"/>
        <end position="648"/>
    </location>
</feature>
<organism evidence="3 4">
    <name type="scientific">Streptomyces olindensis</name>
    <dbReference type="NCBI Taxonomy" id="358823"/>
    <lineage>
        <taxon>Bacteria</taxon>
        <taxon>Bacillati</taxon>
        <taxon>Actinomycetota</taxon>
        <taxon>Actinomycetes</taxon>
        <taxon>Kitasatosporales</taxon>
        <taxon>Streptomycetaceae</taxon>
        <taxon>Streptomyces</taxon>
    </lineage>
</organism>
<proteinExistence type="predicted"/>
<evidence type="ECO:0000313" key="4">
    <source>
        <dbReference type="Proteomes" id="UP001550603"/>
    </source>
</evidence>
<keyword evidence="2" id="KW-0472">Membrane</keyword>
<feature type="compositionally biased region" description="Basic and acidic residues" evidence="1">
    <location>
        <begin position="160"/>
        <end position="174"/>
    </location>
</feature>
<feature type="region of interest" description="Disordered" evidence="1">
    <location>
        <begin position="1"/>
        <end position="181"/>
    </location>
</feature>
<gene>
    <name evidence="3" type="ORF">ABZ568_20895</name>
</gene>
<feature type="compositionally biased region" description="Low complexity" evidence="1">
    <location>
        <begin position="533"/>
        <end position="544"/>
    </location>
</feature>
<feature type="compositionally biased region" description="Basic and acidic residues" evidence="1">
    <location>
        <begin position="97"/>
        <end position="109"/>
    </location>
</feature>
<dbReference type="EMBL" id="JBEYBN010000029">
    <property type="protein sequence ID" value="MEU2268817.1"/>
    <property type="molecule type" value="Genomic_DNA"/>
</dbReference>
<reference evidence="3 4" key="1">
    <citation type="submission" date="2024-06" db="EMBL/GenBank/DDBJ databases">
        <title>The Natural Products Discovery Center: Release of the First 8490 Sequenced Strains for Exploring Actinobacteria Biosynthetic Diversity.</title>
        <authorList>
            <person name="Kalkreuter E."/>
            <person name="Kautsar S.A."/>
            <person name="Yang D."/>
            <person name="Bader C.D."/>
            <person name="Teijaro C.N."/>
            <person name="Fluegel L."/>
            <person name="Davis C.M."/>
            <person name="Simpson J.R."/>
            <person name="Lauterbach L."/>
            <person name="Steele A.D."/>
            <person name="Gui C."/>
            <person name="Meng S."/>
            <person name="Li G."/>
            <person name="Viehrig K."/>
            <person name="Ye F."/>
            <person name="Su P."/>
            <person name="Kiefer A.F."/>
            <person name="Nichols A."/>
            <person name="Cepeda A.J."/>
            <person name="Yan W."/>
            <person name="Fan B."/>
            <person name="Jiang Y."/>
            <person name="Adhikari A."/>
            <person name="Zheng C.-J."/>
            <person name="Schuster L."/>
            <person name="Cowan T.M."/>
            <person name="Smanski M.J."/>
            <person name="Chevrette M.G."/>
            <person name="De Carvalho L.P.S."/>
            <person name="Shen B."/>
        </authorList>
    </citation>
    <scope>NUCLEOTIDE SEQUENCE [LARGE SCALE GENOMIC DNA]</scope>
    <source>
        <strain evidence="3 4">NPDC019583</strain>
    </source>
</reference>
<dbReference type="Proteomes" id="UP001550603">
    <property type="component" value="Unassembled WGS sequence"/>
</dbReference>
<feature type="compositionally biased region" description="Low complexity" evidence="1">
    <location>
        <begin position="129"/>
        <end position="142"/>
    </location>
</feature>
<evidence type="ECO:0000313" key="3">
    <source>
        <dbReference type="EMBL" id="MEU2268817.1"/>
    </source>
</evidence>
<keyword evidence="2" id="KW-0812">Transmembrane</keyword>
<evidence type="ECO:0000256" key="1">
    <source>
        <dbReference type="SAM" id="MobiDB-lite"/>
    </source>
</evidence>
<keyword evidence="4" id="KW-1185">Reference proteome</keyword>
<accession>A0ABV2XXS8</accession>
<feature type="compositionally biased region" description="Low complexity" evidence="1">
    <location>
        <begin position="150"/>
        <end position="159"/>
    </location>
</feature>
<name>A0ABV2XXS8_9ACTN</name>
<feature type="transmembrane region" description="Helical" evidence="2">
    <location>
        <begin position="184"/>
        <end position="205"/>
    </location>
</feature>
<evidence type="ECO:0000256" key="2">
    <source>
        <dbReference type="SAM" id="Phobius"/>
    </source>
</evidence>
<feature type="compositionally biased region" description="Low complexity" evidence="1">
    <location>
        <begin position="76"/>
        <end position="91"/>
    </location>
</feature>
<feature type="region of interest" description="Disordered" evidence="1">
    <location>
        <begin position="530"/>
        <end position="550"/>
    </location>
</feature>
<sequence>MNTERPDNDDAREPGGAGTADASEATARGSAEAGASARAGESAGAAESAEAAEAGEVDEAPADSVEAAEADEPGESEAASDAGDAAASDAEPTGDGEGEKAPAAEEPRTGRAAPGETPEAGQSDRTPDVEAAAGSAGVGDADSGPDGEPEPAQAPAPAHGGDRDLPRDHDDLVRHGRGRPRTPAIIASVAAAVLLIGGGGAWLAANASGGSGGGTTSGAPGGDDTPPPLALDGYSEGGGNGIAPGEPNPYGATYRVDGTLPGGPGEAPVYRARGEVTKEDVARLAKALGVEGTPVVQGEAWKVGAGQDGSGPSLQVNRQAPGTWTFSRYAPGTDNCKGADTCTAPGSDDTPVSEAVAKQAAAPVLKAVGQDDAKQDASQVMGARRVVNATPEVGGLPTHGWTTGVTVGSDGEVVGGSGQLAVPVKGDTYPVVSARKALELMNERPNDHRMGIGGCASAVPHKDRLEQPCGSSASGAPEQDAVTVENAVFGLAAHVVDGRQALVPSWLFEVTAPGAQDPFTVTYPAVDPKYLASPTPSGPSDGPTEAPRPRDVKVDGYRAEGAELTVTFTGGVCADYDVKASEQGDEVTVTVTSTPWPDKVCILIAKQFQETVRLDEPLGDRKVVGEDGKAVPLAREGARLPAPPTPSR</sequence>
<feature type="compositionally biased region" description="Acidic residues" evidence="1">
    <location>
        <begin position="53"/>
        <end position="75"/>
    </location>
</feature>
<evidence type="ECO:0008006" key="5">
    <source>
        <dbReference type="Google" id="ProtNLM"/>
    </source>
</evidence>
<feature type="region of interest" description="Disordered" evidence="1">
    <location>
        <begin position="208"/>
        <end position="248"/>
    </location>
</feature>